<dbReference type="SUPFAM" id="SSF160387">
    <property type="entry name" value="NosL/MerB-like"/>
    <property type="match status" value="1"/>
</dbReference>
<dbReference type="Pfam" id="PF05573">
    <property type="entry name" value="NosL"/>
    <property type="match status" value="1"/>
</dbReference>
<dbReference type="RefSeq" id="WP_035068776.1">
    <property type="nucleotide sequence ID" value="NZ_JMIH01000004.1"/>
</dbReference>
<dbReference type="EMBL" id="JMIH01000004">
    <property type="protein sequence ID" value="KEO75813.1"/>
    <property type="molecule type" value="Genomic_DNA"/>
</dbReference>
<proteinExistence type="predicted"/>
<dbReference type="Proteomes" id="UP000027821">
    <property type="component" value="Unassembled WGS sequence"/>
</dbReference>
<dbReference type="InterPro" id="IPR008719">
    <property type="entry name" value="N2O_reductase_NosL"/>
</dbReference>
<keyword evidence="2" id="KW-1185">Reference proteome</keyword>
<dbReference type="PROSITE" id="PS51257">
    <property type="entry name" value="PROKAR_LIPOPROTEIN"/>
    <property type="match status" value="1"/>
</dbReference>
<name>A0A074L7H5_9BACT</name>
<evidence type="ECO:0000313" key="2">
    <source>
        <dbReference type="Proteomes" id="UP000027821"/>
    </source>
</evidence>
<comment type="caution">
    <text evidence="1">The sequence shown here is derived from an EMBL/GenBank/DDBJ whole genome shotgun (WGS) entry which is preliminary data.</text>
</comment>
<dbReference type="eggNOG" id="COG4314">
    <property type="taxonomic scope" value="Bacteria"/>
</dbReference>
<gene>
    <name evidence="1" type="ORF">EL17_22585</name>
</gene>
<accession>A0A074L7H5</accession>
<dbReference type="OrthoDB" id="9792749at2"/>
<evidence type="ECO:0008006" key="3">
    <source>
        <dbReference type="Google" id="ProtNLM"/>
    </source>
</evidence>
<dbReference type="AlphaFoldDB" id="A0A074L7H5"/>
<dbReference type="PANTHER" id="PTHR41247:SF1">
    <property type="entry name" value="HTH-TYPE TRANSCRIPTIONAL REPRESSOR YCNK"/>
    <property type="match status" value="1"/>
</dbReference>
<dbReference type="STRING" id="1048983.EL17_22585"/>
<reference evidence="1 2" key="1">
    <citation type="submission" date="2014-04" db="EMBL/GenBank/DDBJ databases">
        <title>Characterization and application of a salt tolerant electro-active bacterium.</title>
        <authorList>
            <person name="Yang L."/>
            <person name="Wei S."/>
            <person name="Tay Q.X.M."/>
        </authorList>
    </citation>
    <scope>NUCLEOTIDE SEQUENCE [LARGE SCALE GENOMIC DNA]</scope>
    <source>
        <strain evidence="1 2">LY1</strain>
    </source>
</reference>
<protein>
    <recommendedName>
        <fullName evidence="3">Nitrous oxide reductase</fullName>
    </recommendedName>
</protein>
<sequence length="145" mass="16794">MKTHFLYFIPILLLFACQVDPEPIDFGKDACDHCKMVIMDPKFGAEIITDKGRIYKFDDVNCKINYIDENDIAEENLKYKLVIDFSEPKTLINADRAYYVKSDEIKSPMGSHIAAFNSEDAAQQMMKRWKGGEMLNYFQMRASID</sequence>
<organism evidence="1 2">
    <name type="scientific">Anditalea andensis</name>
    <dbReference type="NCBI Taxonomy" id="1048983"/>
    <lineage>
        <taxon>Bacteria</taxon>
        <taxon>Pseudomonadati</taxon>
        <taxon>Bacteroidota</taxon>
        <taxon>Cytophagia</taxon>
        <taxon>Cytophagales</taxon>
        <taxon>Cytophagaceae</taxon>
        <taxon>Anditalea</taxon>
    </lineage>
</organism>
<evidence type="ECO:0000313" key="1">
    <source>
        <dbReference type="EMBL" id="KEO75813.1"/>
    </source>
</evidence>
<dbReference type="PANTHER" id="PTHR41247">
    <property type="entry name" value="HTH-TYPE TRANSCRIPTIONAL REPRESSOR YCNK"/>
    <property type="match status" value="1"/>
</dbReference>